<gene>
    <name evidence="1" type="ORF">GCM10022408_37630</name>
</gene>
<comment type="caution">
    <text evidence="1">The sequence shown here is derived from an EMBL/GenBank/DDBJ whole genome shotgun (WGS) entry which is preliminary data.</text>
</comment>
<protein>
    <submittedName>
        <fullName evidence="1">DUF1919 domain-containing protein</fullName>
    </submittedName>
</protein>
<proteinExistence type="predicted"/>
<dbReference type="Pfam" id="PF08942">
    <property type="entry name" value="DUF1919"/>
    <property type="match status" value="1"/>
</dbReference>
<name>A0ABP7T2V4_9BACT</name>
<dbReference type="InterPro" id="IPR037226">
    <property type="entry name" value="CAC2185-like_sf"/>
</dbReference>
<dbReference type="EMBL" id="BAABDJ010000041">
    <property type="protein sequence ID" value="GAA4019971.1"/>
    <property type="molecule type" value="Genomic_DNA"/>
</dbReference>
<evidence type="ECO:0000313" key="1">
    <source>
        <dbReference type="EMBL" id="GAA4019971.1"/>
    </source>
</evidence>
<dbReference type="RefSeq" id="WP_345075169.1">
    <property type="nucleotide sequence ID" value="NZ_BAABDJ010000041.1"/>
</dbReference>
<dbReference type="Proteomes" id="UP001500567">
    <property type="component" value="Unassembled WGS sequence"/>
</dbReference>
<dbReference type="InterPro" id="IPR015037">
    <property type="entry name" value="DUF1919"/>
</dbReference>
<dbReference type="SUPFAM" id="SSF142795">
    <property type="entry name" value="CAC2185-like"/>
    <property type="match status" value="1"/>
</dbReference>
<evidence type="ECO:0000313" key="2">
    <source>
        <dbReference type="Proteomes" id="UP001500567"/>
    </source>
</evidence>
<reference evidence="2" key="1">
    <citation type="journal article" date="2019" name="Int. J. Syst. Evol. Microbiol.">
        <title>The Global Catalogue of Microorganisms (GCM) 10K type strain sequencing project: providing services to taxonomists for standard genome sequencing and annotation.</title>
        <authorList>
            <consortium name="The Broad Institute Genomics Platform"/>
            <consortium name="The Broad Institute Genome Sequencing Center for Infectious Disease"/>
            <person name="Wu L."/>
            <person name="Ma J."/>
        </authorList>
    </citation>
    <scope>NUCLEOTIDE SEQUENCE [LARGE SCALE GENOMIC DNA]</scope>
    <source>
        <strain evidence="2">JCM 17224</strain>
    </source>
</reference>
<organism evidence="1 2">
    <name type="scientific">Hymenobacter fastidiosus</name>
    <dbReference type="NCBI Taxonomy" id="486264"/>
    <lineage>
        <taxon>Bacteria</taxon>
        <taxon>Pseudomonadati</taxon>
        <taxon>Bacteroidota</taxon>
        <taxon>Cytophagia</taxon>
        <taxon>Cytophagales</taxon>
        <taxon>Hymenobacteraceae</taxon>
        <taxon>Hymenobacter</taxon>
    </lineage>
</organism>
<sequence>MSLIRRIRTKINETLYQRRRQRQQQQLRNHDFTLISNDCWGAEVYKYFELPFNTPFIGLMLMAPCYLELLRDPRHYLSQRLEFQAQSRYESINELQKSHKQTFPVATLGGNVEVQFLHYHSPQEAAEKWQRRVARINWNNLRVKFDGSKDFATPELVREFTRLPYQQLLLLEKPVTGAPQGVVVPDYTTNGMELFRRAMPYFDLLGWLQQPSQT</sequence>
<accession>A0ABP7T2V4</accession>
<keyword evidence="2" id="KW-1185">Reference proteome</keyword>